<protein>
    <submittedName>
        <fullName evidence="7">FERM domain-containing protein</fullName>
    </submittedName>
</protein>
<dbReference type="Gene3D" id="1.20.80.10">
    <property type="match status" value="1"/>
</dbReference>
<evidence type="ECO:0000313" key="6">
    <source>
        <dbReference type="Proteomes" id="UP000887572"/>
    </source>
</evidence>
<dbReference type="InterPro" id="IPR000299">
    <property type="entry name" value="FERM_domain"/>
</dbReference>
<feature type="domain" description="FERM" evidence="5">
    <location>
        <begin position="1"/>
        <end position="215"/>
    </location>
</feature>
<dbReference type="PROSITE" id="PS50057">
    <property type="entry name" value="FERM_3"/>
    <property type="match status" value="1"/>
</dbReference>
<evidence type="ECO:0000313" key="7">
    <source>
        <dbReference type="WBParaSite" id="Gr19_v10_g5185.t4"/>
    </source>
</evidence>
<dbReference type="InterPro" id="IPR035963">
    <property type="entry name" value="FERM_2"/>
</dbReference>
<dbReference type="SUPFAM" id="SSF47031">
    <property type="entry name" value="Second domain of FERM"/>
    <property type="match status" value="1"/>
</dbReference>
<dbReference type="Pfam" id="PF24522">
    <property type="entry name" value="KRIT1_FRMD8_FERM_C"/>
    <property type="match status" value="1"/>
</dbReference>
<dbReference type="PANTHER" id="PTHR46011">
    <property type="entry name" value="NUCLEAR HORMONE RECEPTOR FAMILY MEMBER NHR-86-RELATED"/>
    <property type="match status" value="1"/>
</dbReference>
<accession>A0A914HZD0</accession>
<dbReference type="InterPro" id="IPR019748">
    <property type="entry name" value="FERM_central"/>
</dbReference>
<dbReference type="Gene3D" id="2.30.29.30">
    <property type="entry name" value="Pleckstrin-homology domain (PH domain)/Phosphotyrosine-binding domain (PTB)"/>
    <property type="match status" value="1"/>
</dbReference>
<feature type="region of interest" description="Disordered" evidence="4">
    <location>
        <begin position="247"/>
        <end position="269"/>
    </location>
</feature>
<evidence type="ECO:0000256" key="3">
    <source>
        <dbReference type="ARBA" id="ARBA00023170"/>
    </source>
</evidence>
<evidence type="ECO:0000256" key="2">
    <source>
        <dbReference type="ARBA" id="ARBA00023163"/>
    </source>
</evidence>
<proteinExistence type="predicted"/>
<evidence type="ECO:0000256" key="4">
    <source>
        <dbReference type="SAM" id="MobiDB-lite"/>
    </source>
</evidence>
<dbReference type="Pfam" id="PF00373">
    <property type="entry name" value="FERM_M"/>
    <property type="match status" value="1"/>
</dbReference>
<dbReference type="WBParaSite" id="Gr19_v10_g5185.t4">
    <property type="protein sequence ID" value="Gr19_v10_g5185.t4"/>
    <property type="gene ID" value="Gr19_v10_g5185"/>
</dbReference>
<dbReference type="Proteomes" id="UP000887572">
    <property type="component" value="Unplaced"/>
</dbReference>
<organism evidence="6 7">
    <name type="scientific">Globodera rostochiensis</name>
    <name type="common">Golden nematode worm</name>
    <name type="synonym">Heterodera rostochiensis</name>
    <dbReference type="NCBI Taxonomy" id="31243"/>
    <lineage>
        <taxon>Eukaryota</taxon>
        <taxon>Metazoa</taxon>
        <taxon>Ecdysozoa</taxon>
        <taxon>Nematoda</taxon>
        <taxon>Chromadorea</taxon>
        <taxon>Rhabditida</taxon>
        <taxon>Tylenchina</taxon>
        <taxon>Tylenchomorpha</taxon>
        <taxon>Tylenchoidea</taxon>
        <taxon>Heteroderidae</taxon>
        <taxon>Heteroderinae</taxon>
        <taxon>Globodera</taxon>
    </lineage>
</organism>
<evidence type="ECO:0000259" key="5">
    <source>
        <dbReference type="PROSITE" id="PS50057"/>
    </source>
</evidence>
<keyword evidence="1" id="KW-0805">Transcription regulation</keyword>
<dbReference type="InterPro" id="IPR011993">
    <property type="entry name" value="PH-like_dom_sf"/>
</dbReference>
<feature type="compositionally biased region" description="Basic and acidic residues" evidence="4">
    <location>
        <begin position="256"/>
        <end position="267"/>
    </location>
</feature>
<reference evidence="7" key="1">
    <citation type="submission" date="2022-11" db="UniProtKB">
        <authorList>
            <consortium name="WormBaseParasite"/>
        </authorList>
    </citation>
    <scope>IDENTIFICATION</scope>
</reference>
<dbReference type="CDD" id="cd14473">
    <property type="entry name" value="FERM_B-lobe"/>
    <property type="match status" value="1"/>
</dbReference>
<keyword evidence="3" id="KW-0675">Receptor</keyword>
<sequence length="594" mass="65118">MPSVEGIRTSVPARKSAATTSLLYGEAEAQFLQGMYPCHEKHFVPMAAIVAYRLYGAEWPSEVNAALLSHILPCHFVPSGASITSLVSKLRHAHRSLAGRSPVQLQLHFLSLCWSLNVYGCTFFRAFMLMSKPLRGNLQIHLGLNDWGICMINASTHKQMAAIEMDKLDVKFTPNTNFLEVATRRKDLIATITTSQAVLINNLLKQLKLKVQQANRDRAVRGGIVVPCAAASVAAFSVPSIPAAPAPLSSVGPSGKDARQLPDEQKRLSHRQNGMRTCCRACRLRRCFQAGMRPELIATGDSISSPKPKVGPSVAHLPVKVNSFSPSSPGSFSSFPFANRISQSVRDFCEGEKAICAQHFGLGTVFGEKQLLPITQEEHNVIEKGCVVLLLNFVRTQFPKIDSIPTQQKVSILKSFTFHFNFLHYCELTLKHRPAVEGHRQRSRARANSSKWLLAARFWPGFATSSRTHTYKSLAIEAAEFAAIQGIQLWKCVEECVDLSAEFGTDHCPLDALFAELHYLIAASNGGGTNARGVAIRFGRILSMLTEVSALGRELNELLTLCKVFLDPGSCVNSNDLWDAMFAADSAKANATAK</sequence>
<dbReference type="InterPro" id="IPR014352">
    <property type="entry name" value="FERM/acyl-CoA-bd_prot_sf"/>
</dbReference>
<dbReference type="SUPFAM" id="SSF57716">
    <property type="entry name" value="Glucocorticoid receptor-like (DNA-binding domain)"/>
    <property type="match status" value="1"/>
</dbReference>
<dbReference type="InterPro" id="IPR035500">
    <property type="entry name" value="NHR-like_dom_sf"/>
</dbReference>
<dbReference type="AlphaFoldDB" id="A0A914HZD0"/>
<keyword evidence="6" id="KW-1185">Reference proteome</keyword>
<dbReference type="InterPro" id="IPR057096">
    <property type="entry name" value="KRIT1_FRMD8_FERM_C"/>
</dbReference>
<dbReference type="SUPFAM" id="SSF48508">
    <property type="entry name" value="Nuclear receptor ligand-binding domain"/>
    <property type="match status" value="1"/>
</dbReference>
<keyword evidence="2" id="KW-0804">Transcription</keyword>
<evidence type="ECO:0000256" key="1">
    <source>
        <dbReference type="ARBA" id="ARBA00023015"/>
    </source>
</evidence>
<name>A0A914HZD0_GLORO</name>
<dbReference type="Gene3D" id="1.10.565.10">
    <property type="entry name" value="Retinoid X Receptor"/>
    <property type="match status" value="1"/>
</dbReference>